<evidence type="ECO:0000313" key="2">
    <source>
        <dbReference type="EMBL" id="SUC37909.1"/>
    </source>
</evidence>
<gene>
    <name evidence="2" type="ORF">NCTC13043_02408</name>
</gene>
<accession>A0A379GA60</accession>
<proteinExistence type="predicted"/>
<evidence type="ECO:0000256" key="1">
    <source>
        <dbReference type="SAM" id="MobiDB-lite"/>
    </source>
</evidence>
<sequence length="77" mass="8830">MLFNTRYNYIIRENMRENGLTVLETIVKGKKETYQTPSCTIFSLYPESMLAGSVHGETKNEDVSEDEHDPWNTGQGN</sequence>
<name>A0A379GA60_9BACT</name>
<dbReference type="AlphaFoldDB" id="A0A379GA60"/>
<dbReference type="EMBL" id="UGTP01000004">
    <property type="protein sequence ID" value="SUC37909.1"/>
    <property type="molecule type" value="Genomic_DNA"/>
</dbReference>
<evidence type="ECO:0000313" key="3">
    <source>
        <dbReference type="Proteomes" id="UP000254235"/>
    </source>
</evidence>
<reference evidence="2 3" key="1">
    <citation type="submission" date="2018-06" db="EMBL/GenBank/DDBJ databases">
        <authorList>
            <consortium name="Pathogen Informatics"/>
            <person name="Doyle S."/>
        </authorList>
    </citation>
    <scope>NUCLEOTIDE SEQUENCE [LARGE SCALE GENOMIC DNA]</scope>
    <source>
        <strain evidence="2 3">NCTC13043</strain>
    </source>
</reference>
<protein>
    <submittedName>
        <fullName evidence="2">Uncharacterized protein</fullName>
    </submittedName>
</protein>
<organism evidence="2 3">
    <name type="scientific">Prevotella pallens</name>
    <dbReference type="NCBI Taxonomy" id="60133"/>
    <lineage>
        <taxon>Bacteria</taxon>
        <taxon>Pseudomonadati</taxon>
        <taxon>Bacteroidota</taxon>
        <taxon>Bacteroidia</taxon>
        <taxon>Bacteroidales</taxon>
        <taxon>Prevotellaceae</taxon>
        <taxon>Prevotella</taxon>
    </lineage>
</organism>
<dbReference type="Proteomes" id="UP000254235">
    <property type="component" value="Unassembled WGS sequence"/>
</dbReference>
<feature type="region of interest" description="Disordered" evidence="1">
    <location>
        <begin position="53"/>
        <end position="77"/>
    </location>
</feature>